<sequence>MPIKEFLEKHMGALKGPLMPRSPGHLRNIFGSIKAPSKYKSEKAYAEAIISLCIIHLHYLGDVLQVSVIQSAADLMPQFKCVLGKENKDTTSTITTVTDTFIYKSDVDTDKAELWLEFKRISSAYGFEDDERKEWVSQTEASKKCRGQLGIYAANTLNTQHRRHLFSLNLGPDERTYAVVSCAFDLLTDGKYLVEFFHQFSTMTDGDQGLDETVTPAMKEERYLAELLLEPWIDSDGKDQQEFMVVQWVVIAGPALATPYNISGRVTLGLPVYDIQMKKLCFLKDSWWDVNLPDESNILQTLNDANVCNVPTLVCGGVVRGQITTLQKYIKAPWNRGAHPSLPCTHEHQRILMEEVGHPLKKFKSLKQLTRVVYDAFLGGNILIVCDEKAPVDIHDGRGRGLLNDWDMAIYINELDKPHQQVERTGTWQFMSIVLLDKRTKKHEPQDDFESFIYVMLYHGLRYLPHNEVGPGLKNLVSFIFDVGIDVGNGEWRGGTAKAALAASLRPLRRDFRFECDPFTSWIVDALEAINEWNTFQHWNSTSTTKSRLNKSIVKREPLVLCDHQQLILLWKDVLSMDGWLSNDWVESQLKSASTKRSHQDDDQPAQKKHKSGISGTAATSSNPAA</sequence>
<dbReference type="EMBL" id="JAUEPU010000016">
    <property type="protein sequence ID" value="KAK0495796.1"/>
    <property type="molecule type" value="Genomic_DNA"/>
</dbReference>
<proteinExistence type="predicted"/>
<dbReference type="SUPFAM" id="SSF56112">
    <property type="entry name" value="Protein kinase-like (PK-like)"/>
    <property type="match status" value="1"/>
</dbReference>
<dbReference type="PANTHER" id="PTHR38248">
    <property type="entry name" value="FUNK1 6"/>
    <property type="match status" value="1"/>
</dbReference>
<reference evidence="3" key="1">
    <citation type="submission" date="2023-06" db="EMBL/GenBank/DDBJ databases">
        <authorList>
            <consortium name="Lawrence Berkeley National Laboratory"/>
            <person name="Ahrendt S."/>
            <person name="Sahu N."/>
            <person name="Indic B."/>
            <person name="Wong-Bajracharya J."/>
            <person name="Merenyi Z."/>
            <person name="Ke H.-M."/>
            <person name="Monk M."/>
            <person name="Kocsube S."/>
            <person name="Drula E."/>
            <person name="Lipzen A."/>
            <person name="Balint B."/>
            <person name="Henrissat B."/>
            <person name="Andreopoulos B."/>
            <person name="Martin F.M."/>
            <person name="Harder C.B."/>
            <person name="Rigling D."/>
            <person name="Ford K.L."/>
            <person name="Foster G.D."/>
            <person name="Pangilinan J."/>
            <person name="Papanicolaou A."/>
            <person name="Barry K."/>
            <person name="LaButti K."/>
            <person name="Viragh M."/>
            <person name="Koriabine M."/>
            <person name="Yan M."/>
            <person name="Riley R."/>
            <person name="Champramary S."/>
            <person name="Plett K.L."/>
            <person name="Tsai I.J."/>
            <person name="Slot J."/>
            <person name="Sipos G."/>
            <person name="Plett J."/>
            <person name="Nagy L.G."/>
            <person name="Grigoriev I.V."/>
        </authorList>
    </citation>
    <scope>NUCLEOTIDE SEQUENCE</scope>
    <source>
        <strain evidence="3">HWK02</strain>
    </source>
</reference>
<evidence type="ECO:0000259" key="2">
    <source>
        <dbReference type="Pfam" id="PF17667"/>
    </source>
</evidence>
<protein>
    <recommendedName>
        <fullName evidence="2">Fungal-type protein kinase domain-containing protein</fullName>
    </recommendedName>
</protein>
<dbReference type="AlphaFoldDB" id="A0AA39Q490"/>
<dbReference type="Pfam" id="PF17667">
    <property type="entry name" value="Pkinase_fungal"/>
    <property type="match status" value="1"/>
</dbReference>
<evidence type="ECO:0000313" key="3">
    <source>
        <dbReference type="EMBL" id="KAK0495796.1"/>
    </source>
</evidence>
<accession>A0AA39Q490</accession>
<evidence type="ECO:0000256" key="1">
    <source>
        <dbReference type="SAM" id="MobiDB-lite"/>
    </source>
</evidence>
<name>A0AA39Q490_9AGAR</name>
<feature type="compositionally biased region" description="Polar residues" evidence="1">
    <location>
        <begin position="614"/>
        <end position="626"/>
    </location>
</feature>
<feature type="domain" description="Fungal-type protein kinase" evidence="2">
    <location>
        <begin position="140"/>
        <end position="458"/>
    </location>
</feature>
<dbReference type="Proteomes" id="UP001175228">
    <property type="component" value="Unassembled WGS sequence"/>
</dbReference>
<gene>
    <name evidence="3" type="ORF">EDD18DRAFT_1167432</name>
</gene>
<dbReference type="InterPro" id="IPR040976">
    <property type="entry name" value="Pkinase_fungal"/>
</dbReference>
<dbReference type="InterPro" id="IPR011009">
    <property type="entry name" value="Kinase-like_dom_sf"/>
</dbReference>
<keyword evidence="4" id="KW-1185">Reference proteome</keyword>
<feature type="region of interest" description="Disordered" evidence="1">
    <location>
        <begin position="591"/>
        <end position="626"/>
    </location>
</feature>
<dbReference type="PANTHER" id="PTHR38248:SF2">
    <property type="entry name" value="FUNK1 11"/>
    <property type="match status" value="1"/>
</dbReference>
<comment type="caution">
    <text evidence="3">The sequence shown here is derived from an EMBL/GenBank/DDBJ whole genome shotgun (WGS) entry which is preliminary data.</text>
</comment>
<organism evidence="3 4">
    <name type="scientific">Armillaria luteobubalina</name>
    <dbReference type="NCBI Taxonomy" id="153913"/>
    <lineage>
        <taxon>Eukaryota</taxon>
        <taxon>Fungi</taxon>
        <taxon>Dikarya</taxon>
        <taxon>Basidiomycota</taxon>
        <taxon>Agaricomycotina</taxon>
        <taxon>Agaricomycetes</taxon>
        <taxon>Agaricomycetidae</taxon>
        <taxon>Agaricales</taxon>
        <taxon>Marasmiineae</taxon>
        <taxon>Physalacriaceae</taxon>
        <taxon>Armillaria</taxon>
    </lineage>
</organism>
<evidence type="ECO:0000313" key="4">
    <source>
        <dbReference type="Proteomes" id="UP001175228"/>
    </source>
</evidence>